<feature type="transmembrane region" description="Helical" evidence="1">
    <location>
        <begin position="210"/>
        <end position="234"/>
    </location>
</feature>
<keyword evidence="3" id="KW-1185">Reference proteome</keyword>
<feature type="transmembrane region" description="Helical" evidence="1">
    <location>
        <begin position="147"/>
        <end position="169"/>
    </location>
</feature>
<keyword evidence="1" id="KW-1133">Transmembrane helix</keyword>
<feature type="transmembrane region" description="Helical" evidence="1">
    <location>
        <begin position="122"/>
        <end position="141"/>
    </location>
</feature>
<gene>
    <name evidence="2" type="ORF">BSTOLATCC_MIC31502</name>
</gene>
<protein>
    <submittedName>
        <fullName evidence="2">Uncharacterized protein</fullName>
    </submittedName>
</protein>
<proteinExistence type="predicted"/>
<sequence length="341" mass="40815">MVFWIFIFSLAIFDSFYCEKYLSPTVKGEKALFGYLWLFFANYIPLALLDSYQSEISLFLNTSGLSWLENASLSDLLRSLSTWILNFLQYSSILYWISFWASGILSLLLMTWYQFKPKKAKISALLGMLNSFFFLFYSFSAEKSENYILFPIMLGIYLLTFIKIKYEYFSRHEFYDIIEKYNIFIFINAVLTLKRIFYPNLFFDVFYYFIPLYFSNIICYYFVTSYETTFIYFADIWKEFQEKRRASLNFEESDWKICKIYGFLVIFTYFMYISYELFGSLWENFWVLREALFIIGSGSVGYILIYPDGDDSFTFLYQNKSSTISIYCQILAIRTIISIIV</sequence>
<keyword evidence="1" id="KW-0472">Membrane</keyword>
<dbReference type="EMBL" id="CAJZBQ010000032">
    <property type="protein sequence ID" value="CAG9322366.1"/>
    <property type="molecule type" value="Genomic_DNA"/>
</dbReference>
<feature type="transmembrane region" description="Helical" evidence="1">
    <location>
        <begin position="93"/>
        <end position="115"/>
    </location>
</feature>
<comment type="caution">
    <text evidence="2">The sequence shown here is derived from an EMBL/GenBank/DDBJ whole genome shotgun (WGS) entry which is preliminary data.</text>
</comment>
<name>A0AAU9JB58_9CILI</name>
<feature type="transmembrane region" description="Helical" evidence="1">
    <location>
        <begin position="255"/>
        <end position="275"/>
    </location>
</feature>
<feature type="transmembrane region" description="Helical" evidence="1">
    <location>
        <begin position="34"/>
        <end position="49"/>
    </location>
</feature>
<evidence type="ECO:0000313" key="2">
    <source>
        <dbReference type="EMBL" id="CAG9322366.1"/>
    </source>
</evidence>
<dbReference type="AlphaFoldDB" id="A0AAU9JB58"/>
<keyword evidence="1" id="KW-0812">Transmembrane</keyword>
<feature type="transmembrane region" description="Helical" evidence="1">
    <location>
        <begin position="287"/>
        <end position="306"/>
    </location>
</feature>
<feature type="transmembrane region" description="Helical" evidence="1">
    <location>
        <begin position="181"/>
        <end position="198"/>
    </location>
</feature>
<organism evidence="2 3">
    <name type="scientific">Blepharisma stoltei</name>
    <dbReference type="NCBI Taxonomy" id="1481888"/>
    <lineage>
        <taxon>Eukaryota</taxon>
        <taxon>Sar</taxon>
        <taxon>Alveolata</taxon>
        <taxon>Ciliophora</taxon>
        <taxon>Postciliodesmatophora</taxon>
        <taxon>Heterotrichea</taxon>
        <taxon>Heterotrichida</taxon>
        <taxon>Blepharismidae</taxon>
        <taxon>Blepharisma</taxon>
    </lineage>
</organism>
<dbReference type="Proteomes" id="UP001162131">
    <property type="component" value="Unassembled WGS sequence"/>
</dbReference>
<accession>A0AAU9JB58</accession>
<reference evidence="2" key="1">
    <citation type="submission" date="2021-09" db="EMBL/GenBank/DDBJ databases">
        <authorList>
            <consortium name="AG Swart"/>
            <person name="Singh M."/>
            <person name="Singh A."/>
            <person name="Seah K."/>
            <person name="Emmerich C."/>
        </authorList>
    </citation>
    <scope>NUCLEOTIDE SEQUENCE</scope>
    <source>
        <strain evidence="2">ATCC30299</strain>
    </source>
</reference>
<evidence type="ECO:0000256" key="1">
    <source>
        <dbReference type="SAM" id="Phobius"/>
    </source>
</evidence>
<evidence type="ECO:0000313" key="3">
    <source>
        <dbReference type="Proteomes" id="UP001162131"/>
    </source>
</evidence>